<feature type="transmembrane region" description="Helical" evidence="1">
    <location>
        <begin position="34"/>
        <end position="53"/>
    </location>
</feature>
<evidence type="ECO:0000313" key="2">
    <source>
        <dbReference type="EMBL" id="MBB3048616.1"/>
    </source>
</evidence>
<evidence type="ECO:0000313" key="3">
    <source>
        <dbReference type="Proteomes" id="UP000537130"/>
    </source>
</evidence>
<keyword evidence="1" id="KW-0472">Membrane</keyword>
<dbReference type="Proteomes" id="UP000537130">
    <property type="component" value="Unassembled WGS sequence"/>
</dbReference>
<feature type="transmembrane region" description="Helical" evidence="1">
    <location>
        <begin position="12"/>
        <end position="28"/>
    </location>
</feature>
<evidence type="ECO:0000256" key="1">
    <source>
        <dbReference type="SAM" id="Phobius"/>
    </source>
</evidence>
<protein>
    <submittedName>
        <fullName evidence="2">Uncharacterized protein</fullName>
    </submittedName>
</protein>
<gene>
    <name evidence="2" type="ORF">FHR99_002890</name>
</gene>
<accession>A0A7W4Z861</accession>
<reference evidence="2 3" key="1">
    <citation type="submission" date="2020-08" db="EMBL/GenBank/DDBJ databases">
        <title>Genomic Encyclopedia of Type Strains, Phase III (KMG-III): the genomes of soil and plant-associated and newly described type strains.</title>
        <authorList>
            <person name="Whitman W."/>
        </authorList>
    </citation>
    <scope>NUCLEOTIDE SEQUENCE [LARGE SCALE GENOMIC DNA]</scope>
    <source>
        <strain evidence="2 3">CECT 8654</strain>
    </source>
</reference>
<sequence>MDSCIRVGKKFFIRFFVLLLLIPGPFIYSLYSAAGWYFIGSIVMMVIFLYPAYVRVRYPLYFIDEGRLTYTGHLGHKISVGDLEHLEIEISSKMLVLINSDGDVHTIFRNSFFLFEWMELCDFLKNSGAKISWVMVNE</sequence>
<proteinExistence type="predicted"/>
<keyword evidence="3" id="KW-1185">Reference proteome</keyword>
<organism evidence="2 3">
    <name type="scientific">Litorivivens lipolytica</name>
    <dbReference type="NCBI Taxonomy" id="1524264"/>
    <lineage>
        <taxon>Bacteria</taxon>
        <taxon>Pseudomonadati</taxon>
        <taxon>Pseudomonadota</taxon>
        <taxon>Gammaproteobacteria</taxon>
        <taxon>Litorivivens</taxon>
    </lineage>
</organism>
<keyword evidence="1" id="KW-1133">Transmembrane helix</keyword>
<comment type="caution">
    <text evidence="2">The sequence shown here is derived from an EMBL/GenBank/DDBJ whole genome shotgun (WGS) entry which is preliminary data.</text>
</comment>
<dbReference type="AlphaFoldDB" id="A0A7W4Z861"/>
<dbReference type="EMBL" id="JACHWY010000003">
    <property type="protein sequence ID" value="MBB3048616.1"/>
    <property type="molecule type" value="Genomic_DNA"/>
</dbReference>
<keyword evidence="1" id="KW-0812">Transmembrane</keyword>
<name>A0A7W4Z861_9GAMM</name>